<dbReference type="InterPro" id="IPR004045">
    <property type="entry name" value="Glutathione_S-Trfase_N"/>
</dbReference>
<dbReference type="EMBL" id="STGV01000004">
    <property type="protein sequence ID" value="THV22249.1"/>
    <property type="molecule type" value="Genomic_DNA"/>
</dbReference>
<dbReference type="Pfam" id="PF13417">
    <property type="entry name" value="GST_N_3"/>
    <property type="match status" value="1"/>
</dbReference>
<dbReference type="RefSeq" id="WP_136599022.1">
    <property type="nucleotide sequence ID" value="NZ_STGV01000004.1"/>
</dbReference>
<proteinExistence type="predicted"/>
<dbReference type="SUPFAM" id="SSF52833">
    <property type="entry name" value="Thioredoxin-like"/>
    <property type="match status" value="1"/>
</dbReference>
<dbReference type="PANTHER" id="PTHR44051:SF8">
    <property type="entry name" value="GLUTATHIONE S-TRANSFERASE GSTA"/>
    <property type="match status" value="1"/>
</dbReference>
<evidence type="ECO:0000313" key="2">
    <source>
        <dbReference type="EMBL" id="THV22249.1"/>
    </source>
</evidence>
<organism evidence="2 3">
    <name type="scientific">Peteryoungia ipomoeae</name>
    <dbReference type="NCBI Taxonomy" id="1210932"/>
    <lineage>
        <taxon>Bacteria</taxon>
        <taxon>Pseudomonadati</taxon>
        <taxon>Pseudomonadota</taxon>
        <taxon>Alphaproteobacteria</taxon>
        <taxon>Hyphomicrobiales</taxon>
        <taxon>Rhizobiaceae</taxon>
        <taxon>Peteryoungia</taxon>
    </lineage>
</organism>
<dbReference type="Gene3D" id="1.20.1050.10">
    <property type="match status" value="1"/>
</dbReference>
<dbReference type="PANTHER" id="PTHR44051">
    <property type="entry name" value="GLUTATHIONE S-TRANSFERASE-RELATED"/>
    <property type="match status" value="1"/>
</dbReference>
<dbReference type="SUPFAM" id="SSF47616">
    <property type="entry name" value="GST C-terminal domain-like"/>
    <property type="match status" value="1"/>
</dbReference>
<dbReference type="CDD" id="cd03057">
    <property type="entry name" value="GST_N_Beta"/>
    <property type="match status" value="1"/>
</dbReference>
<feature type="domain" description="GST N-terminal" evidence="1">
    <location>
        <begin position="6"/>
        <end position="88"/>
    </location>
</feature>
<reference evidence="2 3" key="1">
    <citation type="submission" date="2019-04" db="EMBL/GenBank/DDBJ databases">
        <title>Genome sequence of strain shin9-1.</title>
        <authorList>
            <person name="Gao J."/>
            <person name="Sun J."/>
        </authorList>
    </citation>
    <scope>NUCLEOTIDE SEQUENCE [LARGE SCALE GENOMIC DNA]</scope>
    <source>
        <strain evidence="3">shin9-1</strain>
    </source>
</reference>
<name>A0A4S8P3M2_9HYPH</name>
<sequence>MASDTEHYRLYGAPGWGSVLVEAALVQADLDFTFENVEGFDQPGAVRDRLLAVNPLAQVPVLVLPDGATMTESAAILFYLAETHPDAGLAPAIDDPKRPAFLHRLVWLVAAVYATFTYADYPERWAPSAPEELKDRVMARRKLLWQQWETQVQPSPWALGEQFSALDICVCAMSRWQPGRDWMAAHCPKLMSIALKADEEPDLAAVWQRNFPD</sequence>
<dbReference type="GO" id="GO:0016740">
    <property type="term" value="F:transferase activity"/>
    <property type="evidence" value="ECO:0007669"/>
    <property type="project" value="UniProtKB-KW"/>
</dbReference>
<protein>
    <submittedName>
        <fullName evidence="2">Glutathione S-transferase family protein</fullName>
    </submittedName>
</protein>
<dbReference type="AlphaFoldDB" id="A0A4S8P3M2"/>
<keyword evidence="3" id="KW-1185">Reference proteome</keyword>
<evidence type="ECO:0000313" key="3">
    <source>
        <dbReference type="Proteomes" id="UP000308828"/>
    </source>
</evidence>
<dbReference type="InterPro" id="IPR036282">
    <property type="entry name" value="Glutathione-S-Trfase_C_sf"/>
</dbReference>
<dbReference type="InterPro" id="IPR036249">
    <property type="entry name" value="Thioredoxin-like_sf"/>
</dbReference>
<comment type="caution">
    <text evidence="2">The sequence shown here is derived from an EMBL/GenBank/DDBJ whole genome shotgun (WGS) entry which is preliminary data.</text>
</comment>
<dbReference type="Gene3D" id="3.40.30.10">
    <property type="entry name" value="Glutaredoxin"/>
    <property type="match status" value="1"/>
</dbReference>
<dbReference type="OrthoDB" id="7583243at2"/>
<gene>
    <name evidence="2" type="ORF">FAA97_13215</name>
</gene>
<accession>A0A4S8P3M2</accession>
<evidence type="ECO:0000259" key="1">
    <source>
        <dbReference type="PROSITE" id="PS50404"/>
    </source>
</evidence>
<dbReference type="Proteomes" id="UP000308828">
    <property type="component" value="Unassembled WGS sequence"/>
</dbReference>
<dbReference type="PROSITE" id="PS50404">
    <property type="entry name" value="GST_NTER"/>
    <property type="match status" value="1"/>
</dbReference>
<keyword evidence="2" id="KW-0808">Transferase</keyword>